<comment type="caution">
    <text evidence="2">The sequence shown here is derived from an EMBL/GenBank/DDBJ whole genome shotgun (WGS) entry which is preliminary data.</text>
</comment>
<name>A0A7C2BJW9_9CREN</name>
<keyword evidence="1" id="KW-0472">Membrane</keyword>
<dbReference type="AlphaFoldDB" id="A0A7C2BJW9"/>
<gene>
    <name evidence="2" type="ORF">ENP55_00690</name>
</gene>
<reference evidence="2" key="1">
    <citation type="journal article" date="2020" name="mSystems">
        <title>Genome- and Community-Level Interaction Insights into Carbon Utilization and Element Cycling Functions of Hydrothermarchaeota in Hydrothermal Sediment.</title>
        <authorList>
            <person name="Zhou Z."/>
            <person name="Liu Y."/>
            <person name="Xu W."/>
            <person name="Pan J."/>
            <person name="Luo Z.H."/>
            <person name="Li M."/>
        </authorList>
    </citation>
    <scope>NUCLEOTIDE SEQUENCE [LARGE SCALE GENOMIC DNA]</scope>
    <source>
        <strain evidence="2">SpSt-23</strain>
    </source>
</reference>
<dbReference type="InterPro" id="IPR005133">
    <property type="entry name" value="PhaG_MnhG_YufB"/>
</dbReference>
<proteinExistence type="predicted"/>
<protein>
    <submittedName>
        <fullName evidence="2">Cation:proton antiporter</fullName>
    </submittedName>
</protein>
<sequence length="124" mass="13135">MITEIITYIGLALIGLGALADLIASIGMHRFKNFYLRLHATTVGTIWGAVFPIIGASLIAFVYEPLGPYKYLMGGAGLVTALIIILLAPAGSHALARAIHRAGIAKVVPCVHDELNPQLCGDKQ</sequence>
<dbReference type="EMBL" id="DSJT01000003">
    <property type="protein sequence ID" value="HEF86834.1"/>
    <property type="molecule type" value="Genomic_DNA"/>
</dbReference>
<evidence type="ECO:0000256" key="1">
    <source>
        <dbReference type="SAM" id="Phobius"/>
    </source>
</evidence>
<keyword evidence="1" id="KW-0812">Transmembrane</keyword>
<organism evidence="2">
    <name type="scientific">Thermosphaera aggregans</name>
    <dbReference type="NCBI Taxonomy" id="54254"/>
    <lineage>
        <taxon>Archaea</taxon>
        <taxon>Thermoproteota</taxon>
        <taxon>Thermoprotei</taxon>
        <taxon>Desulfurococcales</taxon>
        <taxon>Desulfurococcaceae</taxon>
        <taxon>Thermosphaera</taxon>
    </lineage>
</organism>
<dbReference type="GO" id="GO:0015385">
    <property type="term" value="F:sodium:proton antiporter activity"/>
    <property type="evidence" value="ECO:0007669"/>
    <property type="project" value="TreeGrafter"/>
</dbReference>
<dbReference type="PANTHER" id="PTHR34703:SF1">
    <property type="entry name" value="ANTIPORTER SUBUNIT MNHG2-RELATED"/>
    <property type="match status" value="1"/>
</dbReference>
<dbReference type="NCBIfam" id="TIGR01300">
    <property type="entry name" value="CPA3_mnhG_phaG"/>
    <property type="match status" value="1"/>
</dbReference>
<feature type="transmembrane region" description="Helical" evidence="1">
    <location>
        <begin position="6"/>
        <end position="26"/>
    </location>
</feature>
<keyword evidence="1" id="KW-1133">Transmembrane helix</keyword>
<dbReference type="Pfam" id="PF03334">
    <property type="entry name" value="PhaG_MnhG_YufB"/>
    <property type="match status" value="1"/>
</dbReference>
<accession>A0A7C2BJW9</accession>
<feature type="transmembrane region" description="Helical" evidence="1">
    <location>
        <begin position="69"/>
        <end position="91"/>
    </location>
</feature>
<evidence type="ECO:0000313" key="2">
    <source>
        <dbReference type="EMBL" id="HEF86834.1"/>
    </source>
</evidence>
<dbReference type="PANTHER" id="PTHR34703">
    <property type="entry name" value="ANTIPORTER SUBUNIT MNHG2-RELATED"/>
    <property type="match status" value="1"/>
</dbReference>
<feature type="transmembrane region" description="Helical" evidence="1">
    <location>
        <begin position="38"/>
        <end position="63"/>
    </location>
</feature>